<dbReference type="InterPro" id="IPR022385">
    <property type="entry name" value="Rhs_assc_core"/>
</dbReference>
<dbReference type="InterPro" id="IPR001611">
    <property type="entry name" value="Leu-rich_rpt"/>
</dbReference>
<organism evidence="7 8">
    <name type="scientific">Chryseolinea lacunae</name>
    <dbReference type="NCBI Taxonomy" id="2801331"/>
    <lineage>
        <taxon>Bacteria</taxon>
        <taxon>Pseudomonadati</taxon>
        <taxon>Bacteroidota</taxon>
        <taxon>Cytophagia</taxon>
        <taxon>Cytophagales</taxon>
        <taxon>Fulvivirgaceae</taxon>
        <taxon>Chryseolinea</taxon>
    </lineage>
</organism>
<dbReference type="Proteomes" id="UP000613030">
    <property type="component" value="Unassembled WGS sequence"/>
</dbReference>
<dbReference type="InterPro" id="IPR003591">
    <property type="entry name" value="Leu-rich_rpt_typical-subtyp"/>
</dbReference>
<dbReference type="Gene3D" id="2.180.10.10">
    <property type="entry name" value="RHS repeat-associated core"/>
    <property type="match status" value="1"/>
</dbReference>
<feature type="chain" id="PRO_5046266336" description="Disease resistance R13L4/SHOC-2-like LRR domain-containing protein" evidence="5">
    <location>
        <begin position="22"/>
        <end position="2948"/>
    </location>
</feature>
<dbReference type="Pfam" id="PF23598">
    <property type="entry name" value="LRR_14"/>
    <property type="match status" value="1"/>
</dbReference>
<feature type="domain" description="Disease resistance R13L4/SHOC-2-like LRR" evidence="6">
    <location>
        <begin position="1557"/>
        <end position="1712"/>
    </location>
</feature>
<keyword evidence="3" id="KW-0677">Repeat</keyword>
<evidence type="ECO:0000256" key="5">
    <source>
        <dbReference type="SAM" id="SignalP"/>
    </source>
</evidence>
<dbReference type="InterPro" id="IPR036725">
    <property type="entry name" value="ColE3_ribonuclease_sf"/>
</dbReference>
<dbReference type="PANTHER" id="PTHR48059">
    <property type="entry name" value="POLYGALACTURONASE INHIBITOR 1"/>
    <property type="match status" value="1"/>
</dbReference>
<sequence>MKRILPLLFALLCIVSLRTWSHPFGGVTSQRDTIPKAIRVNPNGAIVSAPLELSYPLKDLDAQEVNDVFPSPPCLEGKYYVGFQLNYDLSDAQTDKLWSANVSVSLLEGNTVLWTKPLVVRMSDQTFTQTFFHDEPLACVGNYRFRIESKQTTADVPRESIYLKVILHRKTEDWFDPAIMPTVQVTSIGNHMAVAWTEMGEGTIAYDVEWVFIGEHDAFAGTTGPEAFAYREPARVTVSGFYFERMAYYPAGQLWYRVRAVGFHPDHPGHRIPGQWGYSSSIRLANNSPSKNWQMQTVYAEEGKYKTVVQYLDRTMRARQSVTNLSTTQMSLVAETYYDYEGRQTVTTMASPWDNPALDYRPSFNRWTAIDQTVQTNTGTAREKFHYDNGRLENSKLSDQTGAGQYYSPNDLVGKLTDPYRPDAEGYAYATTEYTNDGTGRISRQSGVGRVFRGDSTLATRYYYGEASPTQLIRLFGRNVGEASHYKRNLIVDPNGQVSVSYLDQEGRTVATALAGIPPQNVDMLKSYTDLPRDSVYENLNAKNKQAAGISHTSHKIMNVAPNAGYAFSYDLAAVASQVQETGCVACAFDLTITLTNPEGKRMDLGAIAGNQAGDQFSYERKNLTATLCNTTLEALRMVRFKLILPEVGDYTLTKTLVPHELSFEKLDTLVRDKASIQQAINEIKISYVTDASVCDLCDEQCSDANDMINKAVDEIAREDCDNILRRIEADLRAQHDSPGSEDVYEVRQEDVKNHRLYCQYLLCRKNIESDKFEKNLGRVKNWASATAYNTIEKMLTADPFFNGDSLAGFGHKDAMRDKLNAIQLGGNANYAGTLSEVTDPTNTNFYTNWVNDQSKSYHLLYQDLMDQRSTMTATEYEAKLSHQRWTMYRTQYLEAKRKLKLELDAIKSCAPELERLQQQDGLPTIKNGVVDKDGIIKLGVDNNLIDPSTTASNAVAPSMSDDELNMKLLMLSRHCGVFFSRTDSTQLRTNLAGYFNASKKNFLRVFLRHDFADNTFLQAIQTTLRANGCALDDMLEDDPFVCERSVESVQSGCQPGDQLRNLLMNPTFETSNPGCNVISDDCFAGWENANGQPRLQSGSVAAMSGTRCGTTNDALRGSFVENLKPGKQYKLCFSYRVLTAGAQANAAVPVSPQINLDRDYFYMQLSSGTAYRNSIGCSFPGPVYDRVKVDRNGSIVSDSVIWKIGAQSFDTEWRDVCVTFAAESASSYLFLSMMHTGWINYTTNIYYKNLAMWELCDGGATPTFTRDNVTASLLNINDEQQSLLKQTHREMQSLENGIVSELRANVQKRSGHTTIPTSMEFTALMDLYDATNGPSWKMNQGWRTASREHPQDMSWWTGVVVNAEGHVVALQLSDNGLNGTLPESIGGLSELEVLNVSHNQLRGSLPTQMWRLSRLKFLSVSDNALSGPVPSIFFMGSKLQTFDVSNNELSGAIPDLSDVGTLENVYLSSNNFSGEIPSSLGSLSLLKNLYLNSNALTGNIPADLGNLSMLTTLHIYDNQLSGTIPSSLAGLSNLKQLMAGKNDFTPAPIPAFVYNLNRLNVLHLDDCNLTGSISPQIGNLRELNSLILSRNQLTGSLPTEIGDLTNLVSLWITTNNLEGEIPSSIAQLSKLESLALSENQLTGAFPQIGSLTRLQSVDLDNNRMSGAIPSFLSNLTALKVLSVSGNKFSGELPNQLSLLSGIQFLRLRNNKFYGNIPSGLRVSNQLLIDGNEFTFTNVLPARPSLSGVLFLYSPQDSVGVRQTVHGTKNRSLTLEASIDCNTNPASKFQWFRRDGSSRSTPLQATATEAGYTYQFNPLTDAAAGNYYYEITNPGATSLKLTSRMIKLVVDKPADSLCIKYDSAAAAVFTVVVDLDAYKRACLKRLEKQDSIIVAHAIEEFIASEITALREEYQTNCLKNVREDFSYKHVNAEYHYTLYYYDQGGNLVQTIPPTGVKPLSATGVTAFLAGDRRDPLHELSTRYRYSSLNAVTLQQSPDAGIAKTWYNAKTQVRLSQSAQQLVDNLYSFTRYDKLGRAVEVGEIDLQGTLSFSTLQDSIQTLNFPNAAYWISLPATSHKLILSDVTRTHYDAAAAPNKHNHGFTQTYLRTRVSWVEVLDKNSADTTATYYSYDVHGNVHALLQQLPGLSSKRIDYQYDLVSGKVNYVFYQYGKHDQLIHRYAYDSDNRITDVYTSTDAYLWTHEAAYFYYFHGPLARIELGQHRVQGLDYYYTLQGWIKGVNMPVAGDPGADGAAGSHVAHDAFAYTLGYFKGDYKPIGGNVMADHRDKLWERTRELNAHKGLYNGNISWMITDLPKLGNKRVQAMVYKYDQLNRITKSQSLTVYDKTIGFTTRSLTTPGPYDETFSYDANGNLLTLKRYDEAAKVMDDFSYSYYAGTNRLKQVKPNTRDTTYTGVINSSDAIYRNITAQGGARVVSGDPVNMEATNRIHLKSAFQGRQGVAYRGHIVPDDGNYRYDRNGNLIADKEQGSVILWTPYGKVREVHTHDTVRTRYRYDGMGNRVMKTVQTGSEVITTRYVRDASRNVMSIYSDTTVVEQILYGSVRIGAMKKHERAGRLILGKREYELSNHLGNVLATITDNVKMTADSVLVTVVGINDYHPFGLEMKGRSWLDKQHQRGRYGFNGKEKDSGFGNVNYDYGFRIYDPRIGKFLSVDPLTTSYPWLTPYQFASNRPIIATDIDGLESNDECGQIIEPNIPNKPNQSYNKSFIILPVTKQVTKEVVKRSIARGMLGNVIKYSGWIAMAFLMQGDASPKPLTPDADQEKYEMDFYETRLQKDGSLSEWESDRYLDLLAKHKGIYMNKKDLMNPDLFKSPEVRGALENFFETRGVKNVSEFYAWAARLKLEEKIVEYRIAGSKFAEDNGLIINSRLSKRFNRDIYSDKDGNLYSLDTRHGEFEVLNAKGQHQKVIDFSGRTTKSADKSGKHNLED</sequence>
<dbReference type="InterPro" id="IPR032675">
    <property type="entry name" value="LRR_dom_sf"/>
</dbReference>
<evidence type="ECO:0000259" key="6">
    <source>
        <dbReference type="Pfam" id="PF23598"/>
    </source>
</evidence>
<feature type="region of interest" description="Disordered" evidence="4">
    <location>
        <begin position="393"/>
        <end position="418"/>
    </location>
</feature>
<name>A0ABS1KZI4_9BACT</name>
<dbReference type="Pfam" id="PF13855">
    <property type="entry name" value="LRR_8"/>
    <property type="match status" value="1"/>
</dbReference>
<evidence type="ECO:0000256" key="2">
    <source>
        <dbReference type="ARBA" id="ARBA00022614"/>
    </source>
</evidence>
<evidence type="ECO:0000256" key="1">
    <source>
        <dbReference type="ARBA" id="ARBA00004196"/>
    </source>
</evidence>
<evidence type="ECO:0000256" key="4">
    <source>
        <dbReference type="SAM" id="MobiDB-lite"/>
    </source>
</evidence>
<dbReference type="RefSeq" id="WP_202014691.1">
    <property type="nucleotide sequence ID" value="NZ_JAERRB010000012.1"/>
</dbReference>
<reference evidence="7 8" key="1">
    <citation type="submission" date="2021-01" db="EMBL/GenBank/DDBJ databases">
        <title>Chryseolinea sp. Jin1 Genome sequencing and assembly.</title>
        <authorList>
            <person name="Kim I."/>
        </authorList>
    </citation>
    <scope>NUCLEOTIDE SEQUENCE [LARGE SCALE GENOMIC DNA]</scope>
    <source>
        <strain evidence="7 8">Jin1</strain>
    </source>
</reference>
<evidence type="ECO:0000313" key="7">
    <source>
        <dbReference type="EMBL" id="MBL0744799.1"/>
    </source>
</evidence>
<dbReference type="EMBL" id="JAERRB010000012">
    <property type="protein sequence ID" value="MBL0744799.1"/>
    <property type="molecule type" value="Genomic_DNA"/>
</dbReference>
<comment type="caution">
    <text evidence="7">The sequence shown here is derived from an EMBL/GenBank/DDBJ whole genome shotgun (WGS) entry which is preliminary data.</text>
</comment>
<evidence type="ECO:0000313" key="8">
    <source>
        <dbReference type="Proteomes" id="UP000613030"/>
    </source>
</evidence>
<dbReference type="SUPFAM" id="SSF52047">
    <property type="entry name" value="RNI-like"/>
    <property type="match status" value="1"/>
</dbReference>
<keyword evidence="8" id="KW-1185">Reference proteome</keyword>
<dbReference type="Pfam" id="PF00560">
    <property type="entry name" value="LRR_1"/>
    <property type="match status" value="2"/>
</dbReference>
<protein>
    <recommendedName>
        <fullName evidence="6">Disease resistance R13L4/SHOC-2-like LRR domain-containing protein</fullName>
    </recommendedName>
</protein>
<dbReference type="InterPro" id="IPR055414">
    <property type="entry name" value="LRR_R13L4/SHOC2-like"/>
</dbReference>
<dbReference type="SMART" id="SM00369">
    <property type="entry name" value="LRR_TYP"/>
    <property type="match status" value="5"/>
</dbReference>
<proteinExistence type="predicted"/>
<dbReference type="NCBIfam" id="TIGR03696">
    <property type="entry name" value="Rhs_assc_core"/>
    <property type="match status" value="1"/>
</dbReference>
<keyword evidence="5" id="KW-0732">Signal</keyword>
<dbReference type="PANTHER" id="PTHR48059:SF30">
    <property type="entry name" value="OS06G0587000 PROTEIN"/>
    <property type="match status" value="1"/>
</dbReference>
<gene>
    <name evidence="7" type="ORF">JI741_26430</name>
</gene>
<keyword evidence="2" id="KW-0433">Leucine-rich repeat</keyword>
<accession>A0ABS1KZI4</accession>
<dbReference type="Gene3D" id="3.80.10.10">
    <property type="entry name" value="Ribonuclease Inhibitor"/>
    <property type="match status" value="4"/>
</dbReference>
<dbReference type="Gene3D" id="3.10.380.10">
    <property type="entry name" value="Colicin E3-like ribonuclease domain"/>
    <property type="match status" value="1"/>
</dbReference>
<feature type="signal peptide" evidence="5">
    <location>
        <begin position="1"/>
        <end position="21"/>
    </location>
</feature>
<comment type="subcellular location">
    <subcellularLocation>
        <location evidence="1">Cell envelope</location>
    </subcellularLocation>
</comment>
<evidence type="ECO:0000256" key="3">
    <source>
        <dbReference type="ARBA" id="ARBA00022737"/>
    </source>
</evidence>
<dbReference type="InterPro" id="IPR051848">
    <property type="entry name" value="PGIP"/>
</dbReference>